<evidence type="ECO:0000256" key="16">
    <source>
        <dbReference type="SAM" id="MobiDB-lite"/>
    </source>
</evidence>
<keyword evidence="10" id="KW-0472">Membrane</keyword>
<dbReference type="GO" id="GO:0005789">
    <property type="term" value="C:endoplasmic reticulum membrane"/>
    <property type="evidence" value="ECO:0007669"/>
    <property type="project" value="UniProtKB-SubCell"/>
</dbReference>
<dbReference type="GO" id="GO:0006986">
    <property type="term" value="P:response to unfolded protein"/>
    <property type="evidence" value="ECO:0007669"/>
    <property type="project" value="UniProtKB-KW"/>
</dbReference>
<comment type="caution">
    <text evidence="18">The sequence shown here is derived from an EMBL/GenBank/DDBJ whole genome shotgun (WGS) entry which is preliminary data.</text>
</comment>
<dbReference type="PROSITE" id="PS51059">
    <property type="entry name" value="PARP_CATALYTIC"/>
    <property type="match status" value="1"/>
</dbReference>
<dbReference type="PANTHER" id="PTHR21328">
    <property type="entry name" value="POLY ADP-RIBOSE POLYMERASE FAMILY, MEMBER PARP"/>
    <property type="match status" value="1"/>
</dbReference>
<dbReference type="EMBL" id="PZQS01000001">
    <property type="protein sequence ID" value="PVD37809.1"/>
    <property type="molecule type" value="Genomic_DNA"/>
</dbReference>
<dbReference type="Pfam" id="PF00644">
    <property type="entry name" value="PARP"/>
    <property type="match status" value="1"/>
</dbReference>
<dbReference type="FunFam" id="3.90.228.10:FF:000005">
    <property type="entry name" value="Poly [ADP-ribose] polymerase"/>
    <property type="match status" value="1"/>
</dbReference>
<evidence type="ECO:0000256" key="5">
    <source>
        <dbReference type="ARBA" id="ARBA00022695"/>
    </source>
</evidence>
<evidence type="ECO:0000256" key="1">
    <source>
        <dbReference type="ARBA" id="ARBA00004163"/>
    </source>
</evidence>
<proteinExistence type="inferred from homology"/>
<evidence type="ECO:0000259" key="17">
    <source>
        <dbReference type="PROSITE" id="PS51059"/>
    </source>
</evidence>
<dbReference type="SUPFAM" id="SSF56399">
    <property type="entry name" value="ADP-ribosylation"/>
    <property type="match status" value="1"/>
</dbReference>
<sequence>MLRLKQEIEYKAVADEIPGIFQLSAEINYISDEALELLAWALDNSLFQILTLNKSEFRNIQMKTGHVTSVPEPSFVFEVLHGQTPEQKFESLLNGRKLMYAYHGSRIENFHSILHSGLANHMNKVSLFGKGIYLSSELAVSLMYSPGGQGWSESQLGPNLGCVAVCQLIDDPSVKCTVKEDDMTEPSTSKNRARASESQAGDVPERYYVVENNEMVRIKYLLVYCEPTTTHRERFDFMYSRN</sequence>
<evidence type="ECO:0000256" key="8">
    <source>
        <dbReference type="ARBA" id="ARBA00022989"/>
    </source>
</evidence>
<evidence type="ECO:0000256" key="3">
    <source>
        <dbReference type="ARBA" id="ARBA00022679"/>
    </source>
</evidence>
<protein>
    <recommendedName>
        <fullName evidence="15">Poly [ADP-ribose] polymerase</fullName>
        <shortName evidence="15">PARP</shortName>
        <ecNumber evidence="15">2.4.2.-</ecNumber>
    </recommendedName>
</protein>
<dbReference type="GO" id="GO:0016779">
    <property type="term" value="F:nucleotidyltransferase activity"/>
    <property type="evidence" value="ECO:0007669"/>
    <property type="project" value="UniProtKB-KW"/>
</dbReference>
<dbReference type="GO" id="GO:0003950">
    <property type="term" value="F:NAD+ poly-ADP-ribosyltransferase activity"/>
    <property type="evidence" value="ECO:0007669"/>
    <property type="project" value="UniProtKB-UniRule"/>
</dbReference>
<evidence type="ECO:0000256" key="14">
    <source>
        <dbReference type="ARBA" id="ARBA00062100"/>
    </source>
</evidence>
<evidence type="ECO:0000256" key="4">
    <source>
        <dbReference type="ARBA" id="ARBA00022692"/>
    </source>
</evidence>
<dbReference type="InterPro" id="IPR012317">
    <property type="entry name" value="Poly(ADP-ribose)pol_cat_dom"/>
</dbReference>
<comment type="function">
    <text evidence="13">Intracellular mono-ADP-ribosyltransferase that plays a role in different processes, such as protein translation and unfolded protein response (UPR), through the mono-ADP-ribosylation of proteins involved in those processes. Acts as an inhibitor of protein translation by catalyzing mono-ADP-ribosylation of ribosomal subunits, such as RPL14 and RPS6, thereby inhibiting polysome assembly and mRNA loading. Mono-ADP-ribosylation of ribosomal subunits is promoted by NMNAT2. Involved in the unfolded protein response (UPR) by ADP-ribosylating and activating EIF2AK3 and ERN1, two important UPR effectors. May also mediate mono-ADP-ribosylation of karyopherin KPNB1 a nuclear import factor. May not modify proteins on arginine or cysteine residues compared to other mono-ADP-ribosyltransferases.</text>
</comment>
<evidence type="ECO:0000256" key="10">
    <source>
        <dbReference type="ARBA" id="ARBA00023136"/>
    </source>
</evidence>
<dbReference type="OrthoDB" id="19501at2759"/>
<keyword evidence="6" id="KW-0013">ADP-ribosylation</keyword>
<evidence type="ECO:0000256" key="2">
    <source>
        <dbReference type="ARBA" id="ARBA00022676"/>
    </source>
</evidence>
<comment type="subcellular location">
    <subcellularLocation>
        <location evidence="1">Endoplasmic reticulum membrane</location>
        <topology evidence="1">Single-pass type IV membrane protein</topology>
    </subcellularLocation>
</comment>
<keyword evidence="11" id="KW-0834">Unfolded protein response</keyword>
<comment type="subunit">
    <text evidence="14">Interacts with KPNB1.</text>
</comment>
<name>A0A2T7PWL4_POMCA</name>
<evidence type="ECO:0000256" key="7">
    <source>
        <dbReference type="ARBA" id="ARBA00022824"/>
    </source>
</evidence>
<reference evidence="18 19" key="1">
    <citation type="submission" date="2018-04" db="EMBL/GenBank/DDBJ databases">
        <title>The genome of golden apple snail Pomacea canaliculata provides insight into stress tolerance and invasive adaptation.</title>
        <authorList>
            <person name="Liu C."/>
            <person name="Liu B."/>
            <person name="Ren Y."/>
            <person name="Zhang Y."/>
            <person name="Wang H."/>
            <person name="Li S."/>
            <person name="Jiang F."/>
            <person name="Yin L."/>
            <person name="Zhang G."/>
            <person name="Qian W."/>
            <person name="Fan W."/>
        </authorList>
    </citation>
    <scope>NUCLEOTIDE SEQUENCE [LARGE SCALE GENOMIC DNA]</scope>
    <source>
        <strain evidence="18">SZHN2017</strain>
        <tissue evidence="18">Muscle</tissue>
    </source>
</reference>
<keyword evidence="4" id="KW-0812">Transmembrane</keyword>
<keyword evidence="9 15" id="KW-0520">NAD</keyword>
<dbReference type="Proteomes" id="UP000245119">
    <property type="component" value="Linkage Group LG1"/>
</dbReference>
<evidence type="ECO:0000256" key="6">
    <source>
        <dbReference type="ARBA" id="ARBA00022765"/>
    </source>
</evidence>
<dbReference type="STRING" id="400727.A0A2T7PWL4"/>
<accession>A0A2T7PWL4</accession>
<dbReference type="Gene3D" id="3.90.228.10">
    <property type="match status" value="1"/>
</dbReference>
<evidence type="ECO:0000256" key="15">
    <source>
        <dbReference type="RuleBase" id="RU362114"/>
    </source>
</evidence>
<feature type="region of interest" description="Disordered" evidence="16">
    <location>
        <begin position="179"/>
        <end position="198"/>
    </location>
</feature>
<comment type="similarity">
    <text evidence="12">Belongs to the ARTD/PARP family.</text>
</comment>
<organism evidence="18 19">
    <name type="scientific">Pomacea canaliculata</name>
    <name type="common">Golden apple snail</name>
    <dbReference type="NCBI Taxonomy" id="400727"/>
    <lineage>
        <taxon>Eukaryota</taxon>
        <taxon>Metazoa</taxon>
        <taxon>Spiralia</taxon>
        <taxon>Lophotrochozoa</taxon>
        <taxon>Mollusca</taxon>
        <taxon>Gastropoda</taxon>
        <taxon>Caenogastropoda</taxon>
        <taxon>Architaenioglossa</taxon>
        <taxon>Ampullarioidea</taxon>
        <taxon>Ampullariidae</taxon>
        <taxon>Pomacea</taxon>
    </lineage>
</organism>
<keyword evidence="19" id="KW-1185">Reference proteome</keyword>
<dbReference type="EC" id="2.4.2.-" evidence="15"/>
<keyword evidence="2 15" id="KW-0328">Glycosyltransferase</keyword>
<keyword evidence="5" id="KW-0548">Nucleotidyltransferase</keyword>
<evidence type="ECO:0000256" key="13">
    <source>
        <dbReference type="ARBA" id="ARBA00056446"/>
    </source>
</evidence>
<keyword evidence="3 15" id="KW-0808">Transferase</keyword>
<evidence type="ECO:0000256" key="11">
    <source>
        <dbReference type="ARBA" id="ARBA00023230"/>
    </source>
</evidence>
<feature type="domain" description="PARP catalytic" evidence="17">
    <location>
        <begin position="29"/>
        <end position="233"/>
    </location>
</feature>
<evidence type="ECO:0000256" key="9">
    <source>
        <dbReference type="ARBA" id="ARBA00023027"/>
    </source>
</evidence>
<evidence type="ECO:0000313" key="18">
    <source>
        <dbReference type="EMBL" id="PVD37809.1"/>
    </source>
</evidence>
<evidence type="ECO:0000313" key="19">
    <source>
        <dbReference type="Proteomes" id="UP000245119"/>
    </source>
</evidence>
<evidence type="ECO:0000256" key="12">
    <source>
        <dbReference type="ARBA" id="ARBA00024347"/>
    </source>
</evidence>
<dbReference type="AlphaFoldDB" id="A0A2T7PWL4"/>
<keyword evidence="8" id="KW-1133">Transmembrane helix</keyword>
<gene>
    <name evidence="18" type="ORF">C0Q70_00411</name>
</gene>
<keyword evidence="7" id="KW-0256">Endoplasmic reticulum</keyword>
<dbReference type="InterPro" id="IPR051838">
    <property type="entry name" value="ARTD_PARP"/>
</dbReference>